<dbReference type="Proteomes" id="UP000292423">
    <property type="component" value="Unassembled WGS sequence"/>
</dbReference>
<evidence type="ECO:0000313" key="1">
    <source>
        <dbReference type="EMBL" id="RZU48210.1"/>
    </source>
</evidence>
<keyword evidence="2" id="KW-1185">Reference proteome</keyword>
<accession>A0A4Q7ZC57</accession>
<gene>
    <name evidence="1" type="ORF">EV700_0111</name>
</gene>
<comment type="caution">
    <text evidence="1">The sequence shown here is derived from an EMBL/GenBank/DDBJ whole genome shotgun (WGS) entry which is preliminary data.</text>
</comment>
<sequence>MAAHADTALSAVAARYLRRMSVLWVVLLMAACGGGSSPEADQTIAALSACDQPAELDKFGNVTVPPEATNVTAPTYVEENRGLLTDLYPDIDTSTDAFYANQVCDPSIGGDEPPAEVPESDADKSAEIALEKFEQNEVPALVTNVAEHPLPPLSDFPAMPDAVCFTKTAGTEVKTPTPCNSKIFLDSSQPFEGRDIIYVHGLATEHLTARLNHPPSAMGPVYPANRVWPQDASEFLNTGGYFRTYAEDYWKSHIEEHLGQGWQWTPNDAAPVYQPKHNRYMLVAWSSNQRLAYAQDALMNQISQAILANKNVVTPPGYPANWDKPFCANGCILISHSTGSLIVSTAMAKAASEDYGKGGIQIAERMAAHISFNGAISGSRVATVGLVLGMAISLPVDASNVICDMFNVFLGITGNSTNSCNADTSYLANSVLVDLVPAVTQTVWGPLVNKTPVPTVTFAGGHPIGGYVVTSRFLPGVDDGVVTMDSACGNPNPVQPGLFAPSGVTVFSMIKAFDMTGFGGRLVRNSGVLTAEKNLKVPFPTPLYLAAACSPWLSPTGMVLPVVYAWASTPHDPRNRYHNHYSFVQSIAEHSHDGGKADWPSTLGDPASTQRHYLFFGDDNLEESRAVTDSTIYTRTIDTNGTHLVKPVPVREFVRGRQVGFNLPFKIKGCRQDGLANYYCKRWLWKRTYHLLDNWEQKQSSHYAYEFVGRR</sequence>
<dbReference type="AlphaFoldDB" id="A0A4Q7ZC57"/>
<protein>
    <submittedName>
        <fullName evidence="1">Uncharacterized protein</fullName>
    </submittedName>
</protein>
<name>A0A4Q7ZC57_9GAMM</name>
<proteinExistence type="predicted"/>
<dbReference type="EMBL" id="SHKX01000002">
    <property type="protein sequence ID" value="RZU48210.1"/>
    <property type="molecule type" value="Genomic_DNA"/>
</dbReference>
<reference evidence="1 2" key="1">
    <citation type="submission" date="2019-02" db="EMBL/GenBank/DDBJ databases">
        <title>Genomic Encyclopedia of Type Strains, Phase IV (KMG-IV): sequencing the most valuable type-strain genomes for metagenomic binning, comparative biology and taxonomic classification.</title>
        <authorList>
            <person name="Goeker M."/>
        </authorList>
    </citation>
    <scope>NUCLEOTIDE SEQUENCE [LARGE SCALE GENOMIC DNA]</scope>
    <source>
        <strain evidence="1 2">DSM 105135</strain>
    </source>
</reference>
<evidence type="ECO:0000313" key="2">
    <source>
        <dbReference type="Proteomes" id="UP000292423"/>
    </source>
</evidence>
<organism evidence="1 2">
    <name type="scientific">Fluviicoccus keumensis</name>
    <dbReference type="NCBI Taxonomy" id="1435465"/>
    <lineage>
        <taxon>Bacteria</taxon>
        <taxon>Pseudomonadati</taxon>
        <taxon>Pseudomonadota</taxon>
        <taxon>Gammaproteobacteria</taxon>
        <taxon>Moraxellales</taxon>
        <taxon>Moraxellaceae</taxon>
        <taxon>Fluviicoccus</taxon>
    </lineage>
</organism>